<protein>
    <submittedName>
        <fullName evidence="1">Uncharacterized protein</fullName>
    </submittedName>
</protein>
<gene>
    <name evidence="1" type="ORF">IC235_20180</name>
</gene>
<evidence type="ECO:0000313" key="1">
    <source>
        <dbReference type="EMBL" id="MBD2770210.1"/>
    </source>
</evidence>
<accession>A0A927BG13</accession>
<reference evidence="1" key="1">
    <citation type="submission" date="2020-09" db="EMBL/GenBank/DDBJ databases">
        <authorList>
            <person name="Kim M.K."/>
        </authorList>
    </citation>
    <scope>NUCLEOTIDE SEQUENCE</scope>
    <source>
        <strain evidence="1">BT664</strain>
    </source>
</reference>
<sequence>MPSKNKPISPDALMMATTATVHHNTALLHTLLRIQARILARVEGITLEEANNIIDEAFKMNAARVERNTTTILAV</sequence>
<dbReference type="EMBL" id="JACXAD010000031">
    <property type="protein sequence ID" value="MBD2770210.1"/>
    <property type="molecule type" value="Genomic_DNA"/>
</dbReference>
<name>A0A927BG13_9BACT</name>
<dbReference type="Proteomes" id="UP000612233">
    <property type="component" value="Unassembled WGS sequence"/>
</dbReference>
<dbReference type="AlphaFoldDB" id="A0A927BG13"/>
<evidence type="ECO:0000313" key="2">
    <source>
        <dbReference type="Proteomes" id="UP000612233"/>
    </source>
</evidence>
<dbReference type="RefSeq" id="WP_191007021.1">
    <property type="nucleotide sequence ID" value="NZ_JACXAD010000031.1"/>
</dbReference>
<keyword evidence="2" id="KW-1185">Reference proteome</keyword>
<organism evidence="1 2">
    <name type="scientific">Hymenobacter montanus</name>
    <dbReference type="NCBI Taxonomy" id="2771359"/>
    <lineage>
        <taxon>Bacteria</taxon>
        <taxon>Pseudomonadati</taxon>
        <taxon>Bacteroidota</taxon>
        <taxon>Cytophagia</taxon>
        <taxon>Cytophagales</taxon>
        <taxon>Hymenobacteraceae</taxon>
        <taxon>Hymenobacter</taxon>
    </lineage>
</organism>
<comment type="caution">
    <text evidence="1">The sequence shown here is derived from an EMBL/GenBank/DDBJ whole genome shotgun (WGS) entry which is preliminary data.</text>
</comment>
<proteinExistence type="predicted"/>